<feature type="region of interest" description="Disordered" evidence="1">
    <location>
        <begin position="172"/>
        <end position="468"/>
    </location>
</feature>
<evidence type="ECO:0000313" key="3">
    <source>
        <dbReference type="Proteomes" id="UP001189429"/>
    </source>
</evidence>
<protein>
    <submittedName>
        <fullName evidence="2">Uncharacterized protein</fullName>
    </submittedName>
</protein>
<organism evidence="2 3">
    <name type="scientific">Prorocentrum cordatum</name>
    <dbReference type="NCBI Taxonomy" id="2364126"/>
    <lineage>
        <taxon>Eukaryota</taxon>
        <taxon>Sar</taxon>
        <taxon>Alveolata</taxon>
        <taxon>Dinophyceae</taxon>
        <taxon>Prorocentrales</taxon>
        <taxon>Prorocentraceae</taxon>
        <taxon>Prorocentrum</taxon>
    </lineage>
</organism>
<proteinExistence type="predicted"/>
<reference evidence="2" key="1">
    <citation type="submission" date="2023-10" db="EMBL/GenBank/DDBJ databases">
        <authorList>
            <person name="Chen Y."/>
            <person name="Shah S."/>
            <person name="Dougan E. K."/>
            <person name="Thang M."/>
            <person name="Chan C."/>
        </authorList>
    </citation>
    <scope>NUCLEOTIDE SEQUENCE [LARGE SCALE GENOMIC DNA]</scope>
</reference>
<feature type="compositionally biased region" description="Low complexity" evidence="1">
    <location>
        <begin position="233"/>
        <end position="267"/>
    </location>
</feature>
<keyword evidence="3" id="KW-1185">Reference proteome</keyword>
<feature type="compositionally biased region" description="Low complexity" evidence="1">
    <location>
        <begin position="331"/>
        <end position="350"/>
    </location>
</feature>
<comment type="caution">
    <text evidence="2">The sequence shown here is derived from an EMBL/GenBank/DDBJ whole genome shotgun (WGS) entry which is preliminary data.</text>
</comment>
<evidence type="ECO:0000256" key="1">
    <source>
        <dbReference type="SAM" id="MobiDB-lite"/>
    </source>
</evidence>
<sequence length="604" mass="62690">MAALNTGVIVDAMRSTWCCTYQPPSWRRRRQVSTLHFEAIKPSVLCEAASVSSGVLRRLEIGEVVRQLSKPEKVDGGPLGSGILRIRCRAVKDKAEGWVSIESDKGTVFLKPCSKYYVCSKPLLMKSGEEASCPIVRSLVVGDVIEIMEYPANTVKVEQEQLIRIAKGYVPKAKPKPRAKPKAPARAPAPEPAEPSAEERKAAVAQGEAAANLFWEGVAGPAPPASPAPPAAEPAQGAPAAQAAPEAQAAPASAQGEPAAARDAAAASVEGQGACLGGAVFGRAPAAPTAPAGGMPEAAGAASALRETSAAESEAGAPRKSRLRRLKPTSAAAAAARAAAADPQPGAAPTRSRKRRGRSGAAERAADPAARKRQRTRQPAASRGKPVGGRRGGAAAARRLAPSESEDEPTTTGSASSSSSSSSSTSSSEEPADPAGRGGRGKAPRSVRQAAQLVPARDGVVADASAQPARQIDAAALAKRVQELRQQLEDYRASDGPAPFATVAPVFRELKSLDSEGRMDFQLLRETRIAVELNNSWWRRQAGGAAGASAAALVQIWMARFQAAREAKRELGPPQKPGLLGSMQKLKVTAKREAAAHGPPPRIS</sequence>
<feature type="compositionally biased region" description="Low complexity" evidence="1">
    <location>
        <begin position="410"/>
        <end position="428"/>
    </location>
</feature>
<name>A0ABN9PWC3_9DINO</name>
<feature type="compositionally biased region" description="Pro residues" evidence="1">
    <location>
        <begin position="221"/>
        <end position="232"/>
    </location>
</feature>
<gene>
    <name evidence="2" type="ORF">PCOR1329_LOCUS5682</name>
</gene>
<dbReference type="EMBL" id="CAUYUJ010001503">
    <property type="protein sequence ID" value="CAK0796262.1"/>
    <property type="molecule type" value="Genomic_DNA"/>
</dbReference>
<accession>A0ABN9PWC3</accession>
<evidence type="ECO:0000313" key="2">
    <source>
        <dbReference type="EMBL" id="CAK0796262.1"/>
    </source>
</evidence>
<dbReference type="Proteomes" id="UP001189429">
    <property type="component" value="Unassembled WGS sequence"/>
</dbReference>
<feature type="compositionally biased region" description="Low complexity" evidence="1">
    <location>
        <begin position="282"/>
        <end position="304"/>
    </location>
</feature>
<feature type="compositionally biased region" description="Basic residues" evidence="1">
    <location>
        <begin position="173"/>
        <end position="183"/>
    </location>
</feature>